<feature type="transmembrane region" description="Helical" evidence="1">
    <location>
        <begin position="113"/>
        <end position="136"/>
    </location>
</feature>
<organism evidence="2 3">
    <name type="scientific">Luteimonas salinilitoris</name>
    <dbReference type="NCBI Taxonomy" id="3237697"/>
    <lineage>
        <taxon>Bacteria</taxon>
        <taxon>Pseudomonadati</taxon>
        <taxon>Pseudomonadota</taxon>
        <taxon>Gammaproteobacteria</taxon>
        <taxon>Lysobacterales</taxon>
        <taxon>Lysobacteraceae</taxon>
        <taxon>Luteimonas</taxon>
    </lineage>
</organism>
<dbReference type="RefSeq" id="WP_370565707.1">
    <property type="nucleotide sequence ID" value="NZ_JBFWIB010000022.1"/>
</dbReference>
<sequence length="147" mass="16763">MSILGEGRPAFLEFLRNLTPQALILAVTLTALSRLDLSTWDLGNWKNTVIFYLCFSVWMLSLIANTIQFIESYSEASLKPINAVMAKSRRLLKTSRQSRAMLWRLLKRNKWRVMLNIMLSTLVAQIGMAAAMAWGIQQGLQIVRSMQ</sequence>
<evidence type="ECO:0000256" key="1">
    <source>
        <dbReference type="SAM" id="Phobius"/>
    </source>
</evidence>
<evidence type="ECO:0000313" key="2">
    <source>
        <dbReference type="EMBL" id="MEZ0476415.1"/>
    </source>
</evidence>
<keyword evidence="1" id="KW-0812">Transmembrane</keyword>
<dbReference type="EMBL" id="JBFWIC010000035">
    <property type="protein sequence ID" value="MEZ0476415.1"/>
    <property type="molecule type" value="Genomic_DNA"/>
</dbReference>
<name>A0ABV4HUJ8_9GAMM</name>
<keyword evidence="1" id="KW-0472">Membrane</keyword>
<keyword evidence="1" id="KW-1133">Transmembrane helix</keyword>
<proteinExistence type="predicted"/>
<comment type="caution">
    <text evidence="2">The sequence shown here is derived from an EMBL/GenBank/DDBJ whole genome shotgun (WGS) entry which is preliminary data.</text>
</comment>
<protein>
    <submittedName>
        <fullName evidence="2">Uncharacterized protein</fullName>
    </submittedName>
</protein>
<dbReference type="Proteomes" id="UP001566331">
    <property type="component" value="Unassembled WGS sequence"/>
</dbReference>
<keyword evidence="3" id="KW-1185">Reference proteome</keyword>
<feature type="transmembrane region" description="Helical" evidence="1">
    <location>
        <begin position="49"/>
        <end position="70"/>
    </location>
</feature>
<accession>A0ABV4HUJ8</accession>
<evidence type="ECO:0000313" key="3">
    <source>
        <dbReference type="Proteomes" id="UP001566331"/>
    </source>
</evidence>
<gene>
    <name evidence="2" type="ORF">AB6713_17610</name>
</gene>
<reference evidence="2 3" key="1">
    <citation type="submission" date="2024-07" db="EMBL/GenBank/DDBJ databases">
        <title>Luteimonas salilacus sp. nov., isolated from the shore soil of Salt Lake in Tibet of China.</title>
        <authorList>
            <person name="Zhang X."/>
            <person name="Li A."/>
        </authorList>
    </citation>
    <scope>NUCLEOTIDE SEQUENCE [LARGE SCALE GENOMIC DNA]</scope>
    <source>
        <strain evidence="2 3">B3-2-R+30</strain>
    </source>
</reference>